<sequence length="128" mass="14906">MFKEIRHSRIVVAFWGCMALYLLNISVDPADIQPDYIPEDLSFNDQESIIEIVVEKVFGFEDAFEEYDDPDTEEHNHAKPLKIDLGMVFSEDKSYELFYITATHQIFYRYKSGLTMGVFDIDTPPPKI</sequence>
<proteinExistence type="predicted"/>
<name>A0A8J6U7M9_9FLAO</name>
<gene>
    <name evidence="1" type="ORF">ICJ85_15025</name>
</gene>
<dbReference type="AlphaFoldDB" id="A0A8J6U7M9"/>
<evidence type="ECO:0000313" key="2">
    <source>
        <dbReference type="Proteomes" id="UP000621516"/>
    </source>
</evidence>
<accession>A0A8J6U7M9</accession>
<dbReference type="RefSeq" id="WP_188224622.1">
    <property type="nucleotide sequence ID" value="NZ_JACVXD010000013.1"/>
</dbReference>
<dbReference type="Proteomes" id="UP000621516">
    <property type="component" value="Unassembled WGS sequence"/>
</dbReference>
<organism evidence="1 2">
    <name type="scientific">Aestuariibaculum marinum</name>
    <dbReference type="NCBI Taxonomy" id="2683592"/>
    <lineage>
        <taxon>Bacteria</taxon>
        <taxon>Pseudomonadati</taxon>
        <taxon>Bacteroidota</taxon>
        <taxon>Flavobacteriia</taxon>
        <taxon>Flavobacteriales</taxon>
        <taxon>Flavobacteriaceae</taxon>
    </lineage>
</organism>
<reference evidence="1 2" key="1">
    <citation type="journal article" date="2018" name="J. Microbiol.">
        <title>Aestuariibaculum marinum sp. nov., a marine bacterium isolated from seawater in South Korea.</title>
        <authorList>
            <person name="Choi J."/>
            <person name="Lee D."/>
            <person name="Jang J.H."/>
            <person name="Cha S."/>
            <person name="Seo T."/>
        </authorList>
    </citation>
    <scope>NUCLEOTIDE SEQUENCE [LARGE SCALE GENOMIC DNA]</scope>
    <source>
        <strain evidence="1 2">IP7</strain>
    </source>
</reference>
<comment type="caution">
    <text evidence="1">The sequence shown here is derived from an EMBL/GenBank/DDBJ whole genome shotgun (WGS) entry which is preliminary data.</text>
</comment>
<keyword evidence="2" id="KW-1185">Reference proteome</keyword>
<evidence type="ECO:0000313" key="1">
    <source>
        <dbReference type="EMBL" id="MBD0825329.1"/>
    </source>
</evidence>
<dbReference type="EMBL" id="JACVXD010000013">
    <property type="protein sequence ID" value="MBD0825329.1"/>
    <property type="molecule type" value="Genomic_DNA"/>
</dbReference>
<protein>
    <submittedName>
        <fullName evidence="1">Uncharacterized protein</fullName>
    </submittedName>
</protein>